<dbReference type="RefSeq" id="WP_037496870.1">
    <property type="nucleotide sequence ID" value="NZ_JJMU01000022.1"/>
</dbReference>
<dbReference type="InterPro" id="IPR036691">
    <property type="entry name" value="Endo/exonu/phosph_ase_sf"/>
</dbReference>
<evidence type="ECO:0000259" key="2">
    <source>
        <dbReference type="Pfam" id="PF03372"/>
    </source>
</evidence>
<evidence type="ECO:0000256" key="1">
    <source>
        <dbReference type="SAM" id="SignalP"/>
    </source>
</evidence>
<keyword evidence="1" id="KW-0732">Signal</keyword>
<dbReference type="Pfam" id="PF03372">
    <property type="entry name" value="Exo_endo_phos"/>
    <property type="match status" value="1"/>
</dbReference>
<dbReference type="CDD" id="cd09083">
    <property type="entry name" value="EEP-1"/>
    <property type="match status" value="1"/>
</dbReference>
<reference evidence="4" key="1">
    <citation type="submission" date="2014-04" db="EMBL/GenBank/DDBJ databases">
        <title>Whole-Genome optical mapping and complete genome sequence of Sphingobacterium deserti sp. nov., a new spaces isolated from desert in the west of China.</title>
        <authorList>
            <person name="Teng C."/>
            <person name="Zhou Z."/>
            <person name="Li X."/>
            <person name="Chen M."/>
            <person name="Lin M."/>
            <person name="Wang L."/>
            <person name="Su S."/>
            <person name="Zhang C."/>
            <person name="Zhang W."/>
        </authorList>
    </citation>
    <scope>NUCLEOTIDE SEQUENCE [LARGE SCALE GENOMIC DNA]</scope>
    <source>
        <strain evidence="4">ACCC05744</strain>
    </source>
</reference>
<feature type="domain" description="Endonuclease/exonuclease/phosphatase" evidence="2">
    <location>
        <begin position="25"/>
        <end position="268"/>
    </location>
</feature>
<name>A0A0B8T1G7_9SPHI</name>
<dbReference type="STRING" id="1229276.DI53_1302"/>
<evidence type="ECO:0000313" key="4">
    <source>
        <dbReference type="Proteomes" id="UP000031802"/>
    </source>
</evidence>
<dbReference type="GO" id="GO:0000175">
    <property type="term" value="F:3'-5'-RNA exonuclease activity"/>
    <property type="evidence" value="ECO:0007669"/>
    <property type="project" value="TreeGrafter"/>
</dbReference>
<organism evidence="3 4">
    <name type="scientific">Sphingobacterium deserti</name>
    <dbReference type="NCBI Taxonomy" id="1229276"/>
    <lineage>
        <taxon>Bacteria</taxon>
        <taxon>Pseudomonadati</taxon>
        <taxon>Bacteroidota</taxon>
        <taxon>Sphingobacteriia</taxon>
        <taxon>Sphingobacteriales</taxon>
        <taxon>Sphingobacteriaceae</taxon>
        <taxon>Sphingobacterium</taxon>
    </lineage>
</organism>
<reference evidence="3 4" key="2">
    <citation type="journal article" date="2015" name="PLoS ONE">
        <title>Whole-Genome Optical Mapping and Finished Genome Sequence of Sphingobacterium deserti sp. nov., a New Species Isolated from the Western Desert of China.</title>
        <authorList>
            <person name="Teng C."/>
            <person name="Zhou Z."/>
            <person name="Molnar I."/>
            <person name="Li X."/>
            <person name="Tang R."/>
            <person name="Chen M."/>
            <person name="Wang L."/>
            <person name="Su S."/>
            <person name="Zhang W."/>
            <person name="Lin M."/>
        </authorList>
    </citation>
    <scope>NUCLEOTIDE SEQUENCE [LARGE SCALE GENOMIC DNA]</scope>
    <source>
        <strain evidence="4">ACCC05744</strain>
    </source>
</reference>
<dbReference type="PATRIC" id="fig|1229276.3.peg.1346"/>
<dbReference type="InterPro" id="IPR005135">
    <property type="entry name" value="Endo/exonuclease/phosphatase"/>
</dbReference>
<evidence type="ECO:0000313" key="3">
    <source>
        <dbReference type="EMBL" id="KGE14802.1"/>
    </source>
</evidence>
<dbReference type="eggNOG" id="COG3568">
    <property type="taxonomic scope" value="Bacteria"/>
</dbReference>
<dbReference type="Proteomes" id="UP000031802">
    <property type="component" value="Unassembled WGS sequence"/>
</dbReference>
<sequence>MKSTILSAILSVFLLWAQAQEMNVASFNIRMKTNSDTGNLWDDRKVALTNLVKYHEFEIFGIQEGFYAQVQDMKQQLPGFNYVGVGRDDGKQEGEHSAIFYNEKRFTVIKSGTFWLSATDTEKPNKGWDAVLPRICTWGVFKDKESGKQFIFMNTHFDHVGVAARRESAKLILAKAKEFAKDLPLILTGDFNVDENNEAYFTLAKSGIVQDVHDLAQIVYEPNSTFNGWGKSLSPKGRIDHIFITKPFKVRKYGILTDTYLDKFPSDHFPVVAELTW</sequence>
<feature type="signal peptide" evidence="1">
    <location>
        <begin position="1"/>
        <end position="19"/>
    </location>
</feature>
<feature type="chain" id="PRO_5002142108" description="Endonuclease/exonuclease/phosphatase domain-containing protein" evidence="1">
    <location>
        <begin position="20"/>
        <end position="277"/>
    </location>
</feature>
<dbReference type="EMBL" id="JJMU01000022">
    <property type="protein sequence ID" value="KGE14802.1"/>
    <property type="molecule type" value="Genomic_DNA"/>
</dbReference>
<dbReference type="Gene3D" id="3.60.10.10">
    <property type="entry name" value="Endonuclease/exonuclease/phosphatase"/>
    <property type="match status" value="1"/>
</dbReference>
<dbReference type="PANTHER" id="PTHR12121:SF36">
    <property type="entry name" value="ENDONUCLEASE_EXONUCLEASE_PHOSPHATASE DOMAIN-CONTAINING PROTEIN"/>
    <property type="match status" value="1"/>
</dbReference>
<dbReference type="OrthoDB" id="9793162at2"/>
<protein>
    <recommendedName>
        <fullName evidence="2">Endonuclease/exonuclease/phosphatase domain-containing protein</fullName>
    </recommendedName>
</protein>
<dbReference type="PANTHER" id="PTHR12121">
    <property type="entry name" value="CARBON CATABOLITE REPRESSOR PROTEIN 4"/>
    <property type="match status" value="1"/>
</dbReference>
<dbReference type="SUPFAM" id="SSF56219">
    <property type="entry name" value="DNase I-like"/>
    <property type="match status" value="1"/>
</dbReference>
<gene>
    <name evidence="3" type="ORF">DI53_1302</name>
</gene>
<comment type="caution">
    <text evidence="3">The sequence shown here is derived from an EMBL/GenBank/DDBJ whole genome shotgun (WGS) entry which is preliminary data.</text>
</comment>
<keyword evidence="4" id="KW-1185">Reference proteome</keyword>
<proteinExistence type="predicted"/>
<dbReference type="InterPro" id="IPR050410">
    <property type="entry name" value="CCR4/nocturin_mRNA_transcr"/>
</dbReference>
<accession>A0A0B8T1G7</accession>
<dbReference type="AlphaFoldDB" id="A0A0B8T1G7"/>